<gene>
    <name evidence="7" type="ORF">KIW84_034875</name>
</gene>
<keyword evidence="2" id="KW-0964">Secreted</keyword>
<evidence type="ECO:0000259" key="5">
    <source>
        <dbReference type="PROSITE" id="PS50842"/>
    </source>
</evidence>
<accession>A0A9D5B4Y4</accession>
<dbReference type="PROSITE" id="PS50842">
    <property type="entry name" value="EXPANSIN_EG45"/>
    <property type="match status" value="1"/>
</dbReference>
<dbReference type="CDD" id="cd22275">
    <property type="entry name" value="DPBB_EXPB_N"/>
    <property type="match status" value="1"/>
</dbReference>
<sequence>MALTLGNAFSHTLIFVGSLLIFIVTPSSCFKPKNFVSFTSNFSSDSDFQSSMATWYGPPNGDGSEGGACGYEKAVGLRPFNSMISAGNPFIYKSGKGCGSCYQVKCTGNPACSGNPINVVITDECPGCDHYFDLSGKAFGSMAISGQGDKLRNAGKVPIQYQRVACNYPGVSITFHVESGSTQYYFATVIEYENGDGDLKTVELKEGNSVAWEAMQQSSGAIWKVNKGTPLSAPFSIRLTTIESGKMFVANNVIPVGWKPGQTYRAIGNIN</sequence>
<dbReference type="Gramene" id="PSAT_LOCUS11739_t1">
    <property type="protein sequence ID" value="CAL5191808.1"/>
    <property type="gene ID" value="PSAT_LOCUS11739"/>
</dbReference>
<dbReference type="Gramene" id="Psat3g155080.1">
    <property type="protein sequence ID" value="Psat3g155080.1.cds"/>
    <property type="gene ID" value="Psat3g155080"/>
</dbReference>
<feature type="domain" description="Expansin-like CBD" evidence="6">
    <location>
        <begin position="184"/>
        <end position="266"/>
    </location>
</feature>
<comment type="similarity">
    <text evidence="3">Belongs to the expansin family.</text>
</comment>
<reference evidence="7 8" key="1">
    <citation type="journal article" date="2022" name="Nat. Genet.">
        <title>Improved pea reference genome and pan-genome highlight genomic features and evolutionary characteristics.</title>
        <authorList>
            <person name="Yang T."/>
            <person name="Liu R."/>
            <person name="Luo Y."/>
            <person name="Hu S."/>
            <person name="Wang D."/>
            <person name="Wang C."/>
            <person name="Pandey M.K."/>
            <person name="Ge S."/>
            <person name="Xu Q."/>
            <person name="Li N."/>
            <person name="Li G."/>
            <person name="Huang Y."/>
            <person name="Saxena R.K."/>
            <person name="Ji Y."/>
            <person name="Li M."/>
            <person name="Yan X."/>
            <person name="He Y."/>
            <person name="Liu Y."/>
            <person name="Wang X."/>
            <person name="Xiang C."/>
            <person name="Varshney R.K."/>
            <person name="Ding H."/>
            <person name="Gao S."/>
            <person name="Zong X."/>
        </authorList>
    </citation>
    <scope>NUCLEOTIDE SEQUENCE [LARGE SCALE GENOMIC DNA]</scope>
    <source>
        <strain evidence="7 8">cv. Zhongwan 6</strain>
    </source>
</reference>
<dbReference type="Proteomes" id="UP001058974">
    <property type="component" value="Chromosome 3"/>
</dbReference>
<comment type="caution">
    <text evidence="7">The sequence shown here is derived from an EMBL/GenBank/DDBJ whole genome shotgun (WGS) entry which is preliminary data.</text>
</comment>
<evidence type="ECO:0000256" key="1">
    <source>
        <dbReference type="ARBA" id="ARBA00004613"/>
    </source>
</evidence>
<dbReference type="GO" id="GO:0005576">
    <property type="term" value="C:extracellular region"/>
    <property type="evidence" value="ECO:0007669"/>
    <property type="project" value="UniProtKB-SubCell"/>
</dbReference>
<dbReference type="Pfam" id="PF01357">
    <property type="entry name" value="Expansin_C"/>
    <property type="match status" value="1"/>
</dbReference>
<evidence type="ECO:0000313" key="7">
    <source>
        <dbReference type="EMBL" id="KAI5430460.1"/>
    </source>
</evidence>
<dbReference type="InterPro" id="IPR036908">
    <property type="entry name" value="RlpA-like_sf"/>
</dbReference>
<dbReference type="PANTHER" id="PTHR31692:SF129">
    <property type="entry name" value="EXPANSIN-LIKE PROTEIN B1"/>
    <property type="match status" value="1"/>
</dbReference>
<dbReference type="Gene3D" id="2.60.40.760">
    <property type="entry name" value="Expansin, cellulose-binding-like domain"/>
    <property type="match status" value="1"/>
</dbReference>
<dbReference type="PRINTS" id="PR01225">
    <property type="entry name" value="EXPANSNFAMLY"/>
</dbReference>
<feature type="signal peptide" evidence="4">
    <location>
        <begin position="1"/>
        <end position="29"/>
    </location>
</feature>
<comment type="subcellular location">
    <subcellularLocation>
        <location evidence="1">Secreted</location>
    </subcellularLocation>
</comment>
<dbReference type="SUPFAM" id="SSF50685">
    <property type="entry name" value="Barwin-like endoglucanases"/>
    <property type="match status" value="1"/>
</dbReference>
<dbReference type="InterPro" id="IPR007117">
    <property type="entry name" value="Expansin_CBD"/>
</dbReference>
<keyword evidence="8" id="KW-1185">Reference proteome</keyword>
<evidence type="ECO:0000256" key="2">
    <source>
        <dbReference type="ARBA" id="ARBA00022525"/>
    </source>
</evidence>
<dbReference type="SMART" id="SM00837">
    <property type="entry name" value="DPBB_1"/>
    <property type="match status" value="1"/>
</dbReference>
<dbReference type="InterPro" id="IPR009009">
    <property type="entry name" value="RlpA-like_DPBB"/>
</dbReference>
<evidence type="ECO:0000256" key="3">
    <source>
        <dbReference type="RuleBase" id="RU003460"/>
    </source>
</evidence>
<evidence type="ECO:0000256" key="4">
    <source>
        <dbReference type="SAM" id="SignalP"/>
    </source>
</evidence>
<dbReference type="Gramene" id="Psat03G0487500-T1">
    <property type="protein sequence ID" value="KAI5430460.1"/>
    <property type="gene ID" value="KIW84_034875"/>
</dbReference>
<dbReference type="Gene3D" id="2.40.40.10">
    <property type="entry name" value="RlpA-like domain"/>
    <property type="match status" value="1"/>
</dbReference>
<dbReference type="InterPro" id="IPR007112">
    <property type="entry name" value="Expansin/allergen_DPBB_dom"/>
</dbReference>
<evidence type="ECO:0000259" key="6">
    <source>
        <dbReference type="PROSITE" id="PS50843"/>
    </source>
</evidence>
<dbReference type="InterPro" id="IPR007118">
    <property type="entry name" value="Expan_Lol_pI"/>
</dbReference>
<proteinExistence type="inferred from homology"/>
<name>A0A9D5B4Y4_PEA</name>
<dbReference type="AlphaFoldDB" id="A0A9D5B4Y4"/>
<dbReference type="GO" id="GO:0009653">
    <property type="term" value="P:anatomical structure morphogenesis"/>
    <property type="evidence" value="ECO:0007669"/>
    <property type="project" value="UniProtKB-ARBA"/>
</dbReference>
<dbReference type="InterPro" id="IPR036749">
    <property type="entry name" value="Expansin_CBD_sf"/>
</dbReference>
<dbReference type="PRINTS" id="PR00829">
    <property type="entry name" value="LOLP1ALLERGN"/>
</dbReference>
<organism evidence="7 8">
    <name type="scientific">Pisum sativum</name>
    <name type="common">Garden pea</name>
    <name type="synonym">Lathyrus oleraceus</name>
    <dbReference type="NCBI Taxonomy" id="3888"/>
    <lineage>
        <taxon>Eukaryota</taxon>
        <taxon>Viridiplantae</taxon>
        <taxon>Streptophyta</taxon>
        <taxon>Embryophyta</taxon>
        <taxon>Tracheophyta</taxon>
        <taxon>Spermatophyta</taxon>
        <taxon>Magnoliopsida</taxon>
        <taxon>eudicotyledons</taxon>
        <taxon>Gunneridae</taxon>
        <taxon>Pentapetalae</taxon>
        <taxon>rosids</taxon>
        <taxon>fabids</taxon>
        <taxon>Fabales</taxon>
        <taxon>Fabaceae</taxon>
        <taxon>Papilionoideae</taxon>
        <taxon>50 kb inversion clade</taxon>
        <taxon>NPAAA clade</taxon>
        <taxon>Hologalegina</taxon>
        <taxon>IRL clade</taxon>
        <taxon>Fabeae</taxon>
        <taxon>Lathyrus</taxon>
    </lineage>
</organism>
<feature type="domain" description="Expansin-like EG45" evidence="5">
    <location>
        <begin position="66"/>
        <end position="171"/>
    </location>
</feature>
<feature type="chain" id="PRO_5038492448" evidence="4">
    <location>
        <begin position="30"/>
        <end position="271"/>
    </location>
</feature>
<dbReference type="EMBL" id="JAMSHJ010000003">
    <property type="protein sequence ID" value="KAI5430460.1"/>
    <property type="molecule type" value="Genomic_DNA"/>
</dbReference>
<dbReference type="Pfam" id="PF03330">
    <property type="entry name" value="DPBB_1"/>
    <property type="match status" value="1"/>
</dbReference>
<dbReference type="SUPFAM" id="SSF49590">
    <property type="entry name" value="PHL pollen allergen"/>
    <property type="match status" value="1"/>
</dbReference>
<protein>
    <submittedName>
        <fullName evidence="7">Uncharacterized protein</fullName>
    </submittedName>
</protein>
<keyword evidence="4" id="KW-0732">Signal</keyword>
<dbReference type="InterPro" id="IPR005795">
    <property type="entry name" value="LolPI"/>
</dbReference>
<dbReference type="PROSITE" id="PS50843">
    <property type="entry name" value="EXPANSIN_CBD"/>
    <property type="match status" value="1"/>
</dbReference>
<dbReference type="OrthoDB" id="406505at2759"/>
<evidence type="ECO:0000313" key="8">
    <source>
        <dbReference type="Proteomes" id="UP001058974"/>
    </source>
</evidence>
<dbReference type="PANTHER" id="PTHR31692">
    <property type="entry name" value="EXPANSIN-B3"/>
    <property type="match status" value="1"/>
</dbReference>